<reference evidence="11 12" key="1">
    <citation type="submission" date="2020-12" db="EMBL/GenBank/DDBJ databases">
        <title>Comparative genomic insights into the epidemiology and virulence of plant pathogenic Pseudomonads from Turkey.</title>
        <authorList>
            <person name="Dillon M."/>
            <person name="Ruiz-Bedoya T."/>
            <person name="Bendalovic-Torma C."/>
            <person name="Guttman K.M."/>
            <person name="Kwak H."/>
            <person name="Middleton M.A."/>
            <person name="Wang P.W."/>
            <person name="Horuz S."/>
            <person name="Aysan Y."/>
            <person name="Guttman D.S."/>
        </authorList>
    </citation>
    <scope>NUCLEOTIDE SEQUENCE [LARGE SCALE GENOMIC DNA]</scope>
    <source>
        <strain evidence="11 12">Marul_2_1</strain>
    </source>
</reference>
<keyword evidence="8" id="KW-0998">Cell outer membrane</keyword>
<gene>
    <name evidence="11" type="ORF">YA0871_22765</name>
</gene>
<protein>
    <submittedName>
        <fullName evidence="11">ShlB/FhaC/HecB family hemolysin secretion/activation protein</fullName>
    </submittedName>
</protein>
<comment type="caution">
    <text evidence="11">The sequence shown here is derived from an EMBL/GenBank/DDBJ whole genome shotgun (WGS) entry which is preliminary data.</text>
</comment>
<keyword evidence="9" id="KW-0732">Signal</keyword>
<evidence type="ECO:0000256" key="5">
    <source>
        <dbReference type="ARBA" id="ARBA00022692"/>
    </source>
</evidence>
<dbReference type="InterPro" id="IPR013686">
    <property type="entry name" value="Polypept-transport_assoc_ShlB"/>
</dbReference>
<keyword evidence="7" id="KW-0472">Membrane</keyword>
<dbReference type="Gene3D" id="3.10.20.310">
    <property type="entry name" value="membrane protein fhac"/>
    <property type="match status" value="1"/>
</dbReference>
<proteinExistence type="inferred from homology"/>
<evidence type="ECO:0000256" key="1">
    <source>
        <dbReference type="ARBA" id="ARBA00004442"/>
    </source>
</evidence>
<evidence type="ECO:0000256" key="6">
    <source>
        <dbReference type="ARBA" id="ARBA00022927"/>
    </source>
</evidence>
<evidence type="ECO:0000256" key="9">
    <source>
        <dbReference type="SAM" id="SignalP"/>
    </source>
</evidence>
<keyword evidence="6" id="KW-0653">Protein transport</keyword>
<dbReference type="Pfam" id="PF08479">
    <property type="entry name" value="POTRA_2"/>
    <property type="match status" value="1"/>
</dbReference>
<dbReference type="Gene3D" id="2.40.160.50">
    <property type="entry name" value="membrane protein fhac: a member of the omp85/tpsb transporter family"/>
    <property type="match status" value="1"/>
</dbReference>
<keyword evidence="12" id="KW-1185">Reference proteome</keyword>
<feature type="signal peptide" evidence="9">
    <location>
        <begin position="1"/>
        <end position="27"/>
    </location>
</feature>
<dbReference type="PANTHER" id="PTHR34597">
    <property type="entry name" value="SLR1661 PROTEIN"/>
    <property type="match status" value="1"/>
</dbReference>
<feature type="domain" description="POTRA" evidence="10">
    <location>
        <begin position="73"/>
        <end position="148"/>
    </location>
</feature>
<dbReference type="PROSITE" id="PS51779">
    <property type="entry name" value="POTRA"/>
    <property type="match status" value="1"/>
</dbReference>
<dbReference type="InterPro" id="IPR005565">
    <property type="entry name" value="Hemolysn_activator_HlyB_C"/>
</dbReference>
<evidence type="ECO:0000313" key="11">
    <source>
        <dbReference type="EMBL" id="MBI6635489.1"/>
    </source>
</evidence>
<evidence type="ECO:0000313" key="12">
    <source>
        <dbReference type="Proteomes" id="UP000607562"/>
    </source>
</evidence>
<accession>A0ABS0V950</accession>
<dbReference type="EMBL" id="JAEILM010000082">
    <property type="protein sequence ID" value="MBI6635489.1"/>
    <property type="molecule type" value="Genomic_DNA"/>
</dbReference>
<comment type="subcellular location">
    <subcellularLocation>
        <location evidence="1">Cell outer membrane</location>
    </subcellularLocation>
</comment>
<keyword evidence="5" id="KW-0812">Transmembrane</keyword>
<organism evidence="11 12">
    <name type="scientific">Pseudomonas paralactis</name>
    <dbReference type="NCBI Taxonomy" id="1615673"/>
    <lineage>
        <taxon>Bacteria</taxon>
        <taxon>Pseudomonadati</taxon>
        <taxon>Pseudomonadota</taxon>
        <taxon>Gammaproteobacteria</taxon>
        <taxon>Pseudomonadales</taxon>
        <taxon>Pseudomonadaceae</taxon>
        <taxon>Pseudomonas</taxon>
    </lineage>
</organism>
<keyword evidence="3" id="KW-0813">Transport</keyword>
<keyword evidence="4" id="KW-1134">Transmembrane beta strand</keyword>
<name>A0ABS0V950_9PSED</name>
<evidence type="ECO:0000256" key="4">
    <source>
        <dbReference type="ARBA" id="ARBA00022452"/>
    </source>
</evidence>
<dbReference type="Pfam" id="PF03865">
    <property type="entry name" value="ShlB"/>
    <property type="match status" value="1"/>
</dbReference>
<sequence>MINGFATRPLLAVGVALALSGVPSAWAQVPSAGQVMRDIESLAPAPLPSAPVQVDMPPPSAPSQATPGGGMQLQVKGFVIDGNQVFNREQLLELLADLPGQSLDLAGLRAAAQRITQYYQAHGYALARAFLPAQDIDQGIVRIQVLEGHYGRIELNNRSRVIDAVLQQPLSALRPGEAVYDADLEQSLLLLSDLPGVEVKGTLRPGSLPGSTDLVVDAEPGPWYAGTLEADNYGDRYTGEYRLGASLVLNNPLRLGDALNMRLLQSDQHQRYYRFGYSLPVGPWSTTLGTSYSRMSYQLGKDVEVLEAKGQATVRSFFALQPLIRSRTFNLSAQLQFDDKQLQDDIDLFDLRSPKHVELWTLGINASGQDRWLGGGQSFVSLSYSAGRLGIGEAIDRTMDRLSAGAAGHFTRANLSLGRLQYLSPRWQLYSQLNAQWAGNNLDSSEKFGLGGPNGVRAYALGAGSGDQGWQASTELRYLAAPGVQLSGFADRGVITVSKRPWTAQSNQRSLTAAGVSASWRRAGQQLSVTAAWPIHGTEQNDAPHQDPRVWFSAIQYF</sequence>
<dbReference type="InterPro" id="IPR051544">
    <property type="entry name" value="TPS_OM_transporter"/>
</dbReference>
<dbReference type="InterPro" id="IPR034746">
    <property type="entry name" value="POTRA"/>
</dbReference>
<evidence type="ECO:0000256" key="7">
    <source>
        <dbReference type="ARBA" id="ARBA00023136"/>
    </source>
</evidence>
<dbReference type="PANTHER" id="PTHR34597:SF1">
    <property type="entry name" value="HEME_HEMOPEXIN TRANSPORTER PROTEIN HUXB"/>
    <property type="match status" value="1"/>
</dbReference>
<dbReference type="RefSeq" id="WP_198708527.1">
    <property type="nucleotide sequence ID" value="NZ_JAEILM010000082.1"/>
</dbReference>
<evidence type="ECO:0000256" key="2">
    <source>
        <dbReference type="ARBA" id="ARBA00009055"/>
    </source>
</evidence>
<comment type="similarity">
    <text evidence="2">Belongs to the TPS (TC 1.B.20) family.</text>
</comment>
<feature type="chain" id="PRO_5045244163" evidence="9">
    <location>
        <begin position="28"/>
        <end position="558"/>
    </location>
</feature>
<evidence type="ECO:0000256" key="8">
    <source>
        <dbReference type="ARBA" id="ARBA00023237"/>
    </source>
</evidence>
<evidence type="ECO:0000256" key="3">
    <source>
        <dbReference type="ARBA" id="ARBA00022448"/>
    </source>
</evidence>
<evidence type="ECO:0000259" key="10">
    <source>
        <dbReference type="PROSITE" id="PS51779"/>
    </source>
</evidence>
<dbReference type="Proteomes" id="UP000607562">
    <property type="component" value="Unassembled WGS sequence"/>
</dbReference>